<gene>
    <name evidence="2" type="ORF">PM001_LOCUS3163</name>
</gene>
<feature type="compositionally biased region" description="Low complexity" evidence="1">
    <location>
        <begin position="57"/>
        <end position="68"/>
    </location>
</feature>
<feature type="region of interest" description="Disordered" evidence="1">
    <location>
        <begin position="13"/>
        <end position="87"/>
    </location>
</feature>
<evidence type="ECO:0000256" key="1">
    <source>
        <dbReference type="SAM" id="MobiDB-lite"/>
    </source>
</evidence>
<comment type="caution">
    <text evidence="2">The sequence shown here is derived from an EMBL/GenBank/DDBJ whole genome shotgun (WGS) entry which is preliminary data.</text>
</comment>
<reference evidence="2" key="1">
    <citation type="submission" date="2024-01" db="EMBL/GenBank/DDBJ databases">
        <authorList>
            <person name="Webb A."/>
        </authorList>
    </citation>
    <scope>NUCLEOTIDE SEQUENCE</scope>
    <source>
        <strain evidence="2">Pm1</strain>
    </source>
</reference>
<evidence type="ECO:0000313" key="3">
    <source>
        <dbReference type="Proteomes" id="UP001162060"/>
    </source>
</evidence>
<dbReference type="AlphaFoldDB" id="A0AAV1TA38"/>
<name>A0AAV1TA38_9STRA</name>
<sequence>MAEGIDTLQYLYSRSGRSFSDGTSSNAAGGSRHIARRDPEHQQSAGREDPSCPTPVNSHSSGQGNSSGRHSRRNGSNTLHLEALNTA</sequence>
<organism evidence="2 3">
    <name type="scientific">Peronospora matthiolae</name>
    <dbReference type="NCBI Taxonomy" id="2874970"/>
    <lineage>
        <taxon>Eukaryota</taxon>
        <taxon>Sar</taxon>
        <taxon>Stramenopiles</taxon>
        <taxon>Oomycota</taxon>
        <taxon>Peronosporomycetes</taxon>
        <taxon>Peronosporales</taxon>
        <taxon>Peronosporaceae</taxon>
        <taxon>Peronospora</taxon>
    </lineage>
</organism>
<dbReference type="Proteomes" id="UP001162060">
    <property type="component" value="Unassembled WGS sequence"/>
</dbReference>
<protein>
    <submittedName>
        <fullName evidence="2">Uncharacterized protein</fullName>
    </submittedName>
</protein>
<feature type="compositionally biased region" description="Polar residues" evidence="1">
    <location>
        <begin position="13"/>
        <end position="28"/>
    </location>
</feature>
<proteinExistence type="predicted"/>
<accession>A0AAV1TA38</accession>
<evidence type="ECO:0000313" key="2">
    <source>
        <dbReference type="EMBL" id="CAK7905721.1"/>
    </source>
</evidence>
<feature type="compositionally biased region" description="Basic and acidic residues" evidence="1">
    <location>
        <begin position="36"/>
        <end position="50"/>
    </location>
</feature>
<dbReference type="EMBL" id="CAKLBY020000030">
    <property type="protein sequence ID" value="CAK7905721.1"/>
    <property type="molecule type" value="Genomic_DNA"/>
</dbReference>